<dbReference type="PANTHER" id="PTHR14136">
    <property type="entry name" value="BTB_POZ DOMAIN-CONTAINING PROTEIN KCTD9"/>
    <property type="match status" value="1"/>
</dbReference>
<organism evidence="1 2">
    <name type="scientific">Yersinia kristensenii</name>
    <dbReference type="NCBI Taxonomy" id="28152"/>
    <lineage>
        <taxon>Bacteria</taxon>
        <taxon>Pseudomonadati</taxon>
        <taxon>Pseudomonadota</taxon>
        <taxon>Gammaproteobacteria</taxon>
        <taxon>Enterobacterales</taxon>
        <taxon>Yersiniaceae</taxon>
        <taxon>Yersinia</taxon>
    </lineage>
</organism>
<dbReference type="InterPro" id="IPR051082">
    <property type="entry name" value="Pentapeptide-BTB/POZ_domain"/>
</dbReference>
<dbReference type="AlphaFoldDB" id="A0A0T9LXG7"/>
<protein>
    <submittedName>
        <fullName evidence="1">Pentapeptide repeat-containing protein</fullName>
    </submittedName>
</protein>
<dbReference type="SUPFAM" id="SSF141571">
    <property type="entry name" value="Pentapeptide repeat-like"/>
    <property type="match status" value="1"/>
</dbReference>
<evidence type="ECO:0000313" key="1">
    <source>
        <dbReference type="EMBL" id="CNF34605.1"/>
    </source>
</evidence>
<dbReference type="InterPro" id="IPR001646">
    <property type="entry name" value="5peptide_repeat"/>
</dbReference>
<dbReference type="Proteomes" id="UP000045824">
    <property type="component" value="Unassembled WGS sequence"/>
</dbReference>
<sequence>MMSSLYRSTKFNTNQFTGSTVENSQFFECDFSGNDLTDTQFINCQFYDREYQVGCNFNRATLKDASFKNCDLTMNNFMNINALGIEIRGCLAQGADFRGASFMNMITARSWFCSAYITKNNLSYANFSKVVLEKCELWENRWMGTNILGATFSGSDLSGGEFSSFDWSSANFTHCDLTNSAIGELDIRRNDLEGVKLDSDQVSQLMGRLGIIVIE</sequence>
<dbReference type="Gene3D" id="2.160.20.80">
    <property type="entry name" value="E3 ubiquitin-protein ligase SopA"/>
    <property type="match status" value="1"/>
</dbReference>
<dbReference type="EMBL" id="CPYI01000017">
    <property type="protein sequence ID" value="CNF34605.1"/>
    <property type="molecule type" value="Genomic_DNA"/>
</dbReference>
<dbReference type="PANTHER" id="PTHR14136:SF17">
    <property type="entry name" value="BTB_POZ DOMAIN-CONTAINING PROTEIN KCTD9"/>
    <property type="match status" value="1"/>
</dbReference>
<name>A0A0T9LXG7_YERKR</name>
<gene>
    <name evidence="1" type="ORF">ERS008491_03606</name>
</gene>
<evidence type="ECO:0000313" key="2">
    <source>
        <dbReference type="Proteomes" id="UP000045824"/>
    </source>
</evidence>
<proteinExistence type="predicted"/>
<dbReference type="Pfam" id="PF13599">
    <property type="entry name" value="Pentapeptide_4"/>
    <property type="match status" value="1"/>
</dbReference>
<dbReference type="NCBIfam" id="NF033086">
    <property type="entry name" value="penta_rpt_Qnr"/>
    <property type="match status" value="1"/>
</dbReference>
<accession>A0A0T9LXG7</accession>
<dbReference type="Pfam" id="PF00805">
    <property type="entry name" value="Pentapeptide"/>
    <property type="match status" value="1"/>
</dbReference>
<reference evidence="1 2" key="1">
    <citation type="submission" date="2015-03" db="EMBL/GenBank/DDBJ databases">
        <authorList>
            <person name="Murphy D."/>
        </authorList>
    </citation>
    <scope>NUCLEOTIDE SEQUENCE [LARGE SCALE GENOMIC DNA]</scope>
    <source>
        <strain evidence="1 2">FCF326</strain>
    </source>
</reference>